<evidence type="ECO:0008006" key="4">
    <source>
        <dbReference type="Google" id="ProtNLM"/>
    </source>
</evidence>
<name>A0A6G0QJS8_9STRA</name>
<evidence type="ECO:0000313" key="2">
    <source>
        <dbReference type="EMBL" id="KAE9289728.1"/>
    </source>
</evidence>
<feature type="chain" id="PRO_5026224415" description="RxLR effector protein" evidence="1">
    <location>
        <begin position="25"/>
        <end position="50"/>
    </location>
</feature>
<reference evidence="2 3" key="1">
    <citation type="submission" date="2018-09" db="EMBL/GenBank/DDBJ databases">
        <title>Genomic investigation of the strawberry pathogen Phytophthora fragariae indicates pathogenicity is determined by transcriptional variation in three key races.</title>
        <authorList>
            <person name="Adams T.M."/>
            <person name="Armitage A.D."/>
            <person name="Sobczyk M.K."/>
            <person name="Bates H.J."/>
            <person name="Dunwell J.M."/>
            <person name="Nellist C.F."/>
            <person name="Harrison R.J."/>
        </authorList>
    </citation>
    <scope>NUCLEOTIDE SEQUENCE [LARGE SCALE GENOMIC DNA]</scope>
    <source>
        <strain evidence="2 3">NOV-77</strain>
    </source>
</reference>
<proteinExistence type="predicted"/>
<keyword evidence="1" id="KW-0732">Signal</keyword>
<evidence type="ECO:0000256" key="1">
    <source>
        <dbReference type="SAM" id="SignalP"/>
    </source>
</evidence>
<feature type="signal peptide" evidence="1">
    <location>
        <begin position="1"/>
        <end position="24"/>
    </location>
</feature>
<protein>
    <recommendedName>
        <fullName evidence="4">RxLR effector protein</fullName>
    </recommendedName>
</protein>
<organism evidence="2 3">
    <name type="scientific">Phytophthora fragariae</name>
    <dbReference type="NCBI Taxonomy" id="53985"/>
    <lineage>
        <taxon>Eukaryota</taxon>
        <taxon>Sar</taxon>
        <taxon>Stramenopiles</taxon>
        <taxon>Oomycota</taxon>
        <taxon>Peronosporomycetes</taxon>
        <taxon>Peronosporales</taxon>
        <taxon>Peronosporaceae</taxon>
        <taxon>Phytophthora</taxon>
    </lineage>
</organism>
<comment type="caution">
    <text evidence="2">The sequence shown here is derived from an EMBL/GenBank/DDBJ whole genome shotgun (WGS) entry which is preliminary data.</text>
</comment>
<gene>
    <name evidence="2" type="ORF">PF008_g25817</name>
</gene>
<dbReference type="Proteomes" id="UP000486351">
    <property type="component" value="Unassembled WGS sequence"/>
</dbReference>
<evidence type="ECO:0000313" key="3">
    <source>
        <dbReference type="Proteomes" id="UP000486351"/>
    </source>
</evidence>
<dbReference type="AlphaFoldDB" id="A0A6G0QJS8"/>
<sequence length="50" mass="5787">MNFKTSHLRAKQLFLCLCVRLAYLWQNDCLAANQLFTLRNSNLSVKSNTP</sequence>
<accession>A0A6G0QJS8</accession>
<dbReference type="EMBL" id="QXFY01003004">
    <property type="protein sequence ID" value="KAE9289728.1"/>
    <property type="molecule type" value="Genomic_DNA"/>
</dbReference>